<sequence>MISCCCFLKQGNQLIEKKKHSLQYMIPWCCFLGISKHLIDDSLVRNKY</sequence>
<dbReference type="AlphaFoldDB" id="A0A0A9FNU9"/>
<dbReference type="EMBL" id="GBRH01185925">
    <property type="protein sequence ID" value="JAE11971.1"/>
    <property type="molecule type" value="Transcribed_RNA"/>
</dbReference>
<reference evidence="1" key="2">
    <citation type="journal article" date="2015" name="Data Brief">
        <title>Shoot transcriptome of the giant reed, Arundo donax.</title>
        <authorList>
            <person name="Barrero R.A."/>
            <person name="Guerrero F.D."/>
            <person name="Moolhuijzen P."/>
            <person name="Goolsby J.A."/>
            <person name="Tidwell J."/>
            <person name="Bellgard S.E."/>
            <person name="Bellgard M.I."/>
        </authorList>
    </citation>
    <scope>NUCLEOTIDE SEQUENCE</scope>
    <source>
        <tissue evidence="1">Shoot tissue taken approximately 20 cm above the soil surface</tissue>
    </source>
</reference>
<proteinExistence type="predicted"/>
<accession>A0A0A9FNU9</accession>
<reference evidence="1" key="1">
    <citation type="submission" date="2014-09" db="EMBL/GenBank/DDBJ databases">
        <authorList>
            <person name="Magalhaes I.L.F."/>
            <person name="Oliveira U."/>
            <person name="Santos F.R."/>
            <person name="Vidigal T.H.D.A."/>
            <person name="Brescovit A.D."/>
            <person name="Santos A.J."/>
        </authorList>
    </citation>
    <scope>NUCLEOTIDE SEQUENCE</scope>
    <source>
        <tissue evidence="1">Shoot tissue taken approximately 20 cm above the soil surface</tissue>
    </source>
</reference>
<name>A0A0A9FNU9_ARUDO</name>
<evidence type="ECO:0000313" key="1">
    <source>
        <dbReference type="EMBL" id="JAE11971.1"/>
    </source>
</evidence>
<organism evidence="1">
    <name type="scientific">Arundo donax</name>
    <name type="common">Giant reed</name>
    <name type="synonym">Donax arundinaceus</name>
    <dbReference type="NCBI Taxonomy" id="35708"/>
    <lineage>
        <taxon>Eukaryota</taxon>
        <taxon>Viridiplantae</taxon>
        <taxon>Streptophyta</taxon>
        <taxon>Embryophyta</taxon>
        <taxon>Tracheophyta</taxon>
        <taxon>Spermatophyta</taxon>
        <taxon>Magnoliopsida</taxon>
        <taxon>Liliopsida</taxon>
        <taxon>Poales</taxon>
        <taxon>Poaceae</taxon>
        <taxon>PACMAD clade</taxon>
        <taxon>Arundinoideae</taxon>
        <taxon>Arundineae</taxon>
        <taxon>Arundo</taxon>
    </lineage>
</organism>
<protein>
    <submittedName>
        <fullName evidence="1">Uncharacterized protein</fullName>
    </submittedName>
</protein>